<name>A0AB37UN39_9CYAN</name>
<evidence type="ECO:0000313" key="3">
    <source>
        <dbReference type="Proteomes" id="UP000282574"/>
    </source>
</evidence>
<dbReference type="CDD" id="cd02440">
    <property type="entry name" value="AdoMet_MTases"/>
    <property type="match status" value="1"/>
</dbReference>
<evidence type="ECO:0000259" key="1">
    <source>
        <dbReference type="Pfam" id="PF13649"/>
    </source>
</evidence>
<protein>
    <recommendedName>
        <fullName evidence="1">Methyltransferase domain-containing protein</fullName>
    </recommendedName>
</protein>
<accession>A0AB37UN39</accession>
<gene>
    <name evidence="2" type="ORF">DSM107010_19880</name>
</gene>
<sequence length="115" mass="12898">MQTNLWTNADHVLWYFAKADKIPHRTEGEGVLLEQVPKTVERILDLGTGDGRLLGLLKIDRPQVQSVAIDFSPTMLEAVRQRFAEDETVEIIAHNLDDPLPSLGHFDAVVVVLNK</sequence>
<reference evidence="2 3" key="1">
    <citation type="journal article" date="2019" name="Genome Biol. Evol.">
        <title>Day and night: Metabolic profiles and evolutionary relationships of six axenic non-marine cyanobacteria.</title>
        <authorList>
            <person name="Will S.E."/>
            <person name="Henke P."/>
            <person name="Boedeker C."/>
            <person name="Huang S."/>
            <person name="Brinkmann H."/>
            <person name="Rohde M."/>
            <person name="Jarek M."/>
            <person name="Friedl T."/>
            <person name="Seufert S."/>
            <person name="Schumacher M."/>
            <person name="Overmann J."/>
            <person name="Neumann-Schaal M."/>
            <person name="Petersen J."/>
        </authorList>
    </citation>
    <scope>NUCLEOTIDE SEQUENCE [LARGE SCALE GENOMIC DNA]</scope>
    <source>
        <strain evidence="2 3">SAG 39.79</strain>
    </source>
</reference>
<feature type="domain" description="Methyltransferase" evidence="1">
    <location>
        <begin position="43"/>
        <end position="112"/>
    </location>
</feature>
<dbReference type="InterPro" id="IPR029063">
    <property type="entry name" value="SAM-dependent_MTases_sf"/>
</dbReference>
<proteinExistence type="predicted"/>
<comment type="caution">
    <text evidence="2">The sequence shown here is derived from an EMBL/GenBank/DDBJ whole genome shotgun (WGS) entry which is preliminary data.</text>
</comment>
<keyword evidence="3" id="KW-1185">Reference proteome</keyword>
<organism evidence="2 3">
    <name type="scientific">Chroococcidiopsis cubana SAG 39.79</name>
    <dbReference type="NCBI Taxonomy" id="388085"/>
    <lineage>
        <taxon>Bacteria</taxon>
        <taxon>Bacillati</taxon>
        <taxon>Cyanobacteriota</taxon>
        <taxon>Cyanophyceae</taxon>
        <taxon>Chroococcidiopsidales</taxon>
        <taxon>Chroococcidiopsidaceae</taxon>
        <taxon>Chroococcidiopsis</taxon>
    </lineage>
</organism>
<dbReference type="Proteomes" id="UP000282574">
    <property type="component" value="Unassembled WGS sequence"/>
</dbReference>
<dbReference type="SUPFAM" id="SSF53335">
    <property type="entry name" value="S-adenosyl-L-methionine-dependent methyltransferases"/>
    <property type="match status" value="1"/>
</dbReference>
<dbReference type="Gene3D" id="3.40.50.150">
    <property type="entry name" value="Vaccinia Virus protein VP39"/>
    <property type="match status" value="1"/>
</dbReference>
<evidence type="ECO:0000313" key="2">
    <source>
        <dbReference type="EMBL" id="RUT12858.1"/>
    </source>
</evidence>
<dbReference type="InterPro" id="IPR041698">
    <property type="entry name" value="Methyltransf_25"/>
</dbReference>
<dbReference type="Pfam" id="PF13649">
    <property type="entry name" value="Methyltransf_25"/>
    <property type="match status" value="1"/>
</dbReference>
<dbReference type="AlphaFoldDB" id="A0AB37UN39"/>
<dbReference type="EMBL" id="RSCK01000011">
    <property type="protein sequence ID" value="RUT12858.1"/>
    <property type="molecule type" value="Genomic_DNA"/>
</dbReference>